<dbReference type="Pfam" id="PF15937">
    <property type="entry name" value="PrlF_antitoxin"/>
    <property type="match status" value="1"/>
</dbReference>
<dbReference type="GO" id="GO:0003677">
    <property type="term" value="F:DNA binding"/>
    <property type="evidence" value="ECO:0007669"/>
    <property type="project" value="UniProtKB-UniRule"/>
</dbReference>
<evidence type="ECO:0000313" key="5">
    <source>
        <dbReference type="Proteomes" id="UP000518316"/>
    </source>
</evidence>
<dbReference type="InterPro" id="IPR031848">
    <property type="entry name" value="PrlF_antitoxin"/>
</dbReference>
<dbReference type="Gene3D" id="2.10.260.10">
    <property type="match status" value="1"/>
</dbReference>
<evidence type="ECO:0000313" key="4">
    <source>
        <dbReference type="EMBL" id="MBB1069972.1"/>
    </source>
</evidence>
<feature type="domain" description="SpoVT-AbrB" evidence="3">
    <location>
        <begin position="7"/>
        <end position="53"/>
    </location>
</feature>
<keyword evidence="1" id="KW-0238">DNA-binding</keyword>
<evidence type="ECO:0000256" key="2">
    <source>
        <dbReference type="SAM" id="MobiDB-lite"/>
    </source>
</evidence>
<dbReference type="RefSeq" id="WP_182598484.1">
    <property type="nucleotide sequence ID" value="NZ_JACIVC010000061.1"/>
</dbReference>
<proteinExistence type="predicted"/>
<dbReference type="SUPFAM" id="SSF89447">
    <property type="entry name" value="AbrB/MazE/MraZ-like"/>
    <property type="match status" value="1"/>
</dbReference>
<comment type="caution">
    <text evidence="4">The sequence shown here is derived from an EMBL/GenBank/DDBJ whole genome shotgun (WGS) entry which is preliminary data.</text>
</comment>
<accession>A0A7W3Y8Z1</accession>
<dbReference type="GO" id="GO:0001558">
    <property type="term" value="P:regulation of cell growth"/>
    <property type="evidence" value="ECO:0007669"/>
    <property type="project" value="InterPro"/>
</dbReference>
<dbReference type="PROSITE" id="PS51740">
    <property type="entry name" value="SPOVT_ABRB"/>
    <property type="match status" value="1"/>
</dbReference>
<dbReference type="InterPro" id="IPR007159">
    <property type="entry name" value="SpoVT-AbrB_dom"/>
</dbReference>
<dbReference type="AlphaFoldDB" id="A0A7W3Y8Z1"/>
<sequence length="86" mass="9734">MMELPVQINSRITSKNQVTIPKTVRNFLKVKPSDSIEWTINANGQVSVTKGTAELWTMVSEQEKEYGNLSTPEIDWGTDIESDDFD</sequence>
<evidence type="ECO:0000256" key="1">
    <source>
        <dbReference type="PROSITE-ProRule" id="PRU01076"/>
    </source>
</evidence>
<gene>
    <name evidence="4" type="ORF">H5S40_07395</name>
</gene>
<keyword evidence="5" id="KW-1185">Reference proteome</keyword>
<dbReference type="GO" id="GO:0097351">
    <property type="term" value="F:toxin sequestering activity"/>
    <property type="evidence" value="ECO:0007669"/>
    <property type="project" value="InterPro"/>
</dbReference>
<protein>
    <submittedName>
        <fullName evidence="4">Type II toxin-antitoxin system PrlF family antitoxin</fullName>
    </submittedName>
</protein>
<organism evidence="4 5">
    <name type="scientific">Limosilactobacillus albertensis</name>
    <dbReference type="NCBI Taxonomy" id="2759752"/>
    <lineage>
        <taxon>Bacteria</taxon>
        <taxon>Bacillati</taxon>
        <taxon>Bacillota</taxon>
        <taxon>Bacilli</taxon>
        <taxon>Lactobacillales</taxon>
        <taxon>Lactobacillaceae</taxon>
        <taxon>Limosilactobacillus</taxon>
    </lineage>
</organism>
<evidence type="ECO:0000259" key="3">
    <source>
        <dbReference type="PROSITE" id="PS51740"/>
    </source>
</evidence>
<dbReference type="GO" id="GO:0003700">
    <property type="term" value="F:DNA-binding transcription factor activity"/>
    <property type="evidence" value="ECO:0007669"/>
    <property type="project" value="InterPro"/>
</dbReference>
<dbReference type="InterPro" id="IPR037914">
    <property type="entry name" value="SpoVT-AbrB_sf"/>
</dbReference>
<feature type="compositionally biased region" description="Acidic residues" evidence="2">
    <location>
        <begin position="76"/>
        <end position="86"/>
    </location>
</feature>
<reference evidence="4 5" key="1">
    <citation type="submission" date="2020-07" db="EMBL/GenBank/DDBJ databases">
        <title>Description of Limosilactobacillus balticus sp. nov., Limosilactobacillus agrestis sp. nov., Limosilactobacillus albertensis sp. nov., Limosilactobacillus rudii sp. nov., Limosilactobacillus fastidiosus sp. nov., five novel Limosilactobacillus species isolated from the vertebrate gastrointestinal tract, and proposal of 6 subspecies of Limosilactobacillus reuteri adapted to the gastrointestinal tract of specific vertebrate hosts.</title>
        <authorList>
            <person name="Li F."/>
            <person name="Cheng C."/>
            <person name="Zheng J."/>
            <person name="Quevedo R.M."/>
            <person name="Li J."/>
            <person name="Roos S."/>
            <person name="Gaenzle M.G."/>
            <person name="Walter J."/>
        </authorList>
    </citation>
    <scope>NUCLEOTIDE SEQUENCE [LARGE SCALE GENOMIC DNA]</scope>
    <source>
        <strain evidence="4 5">RRLNB_1_1</strain>
    </source>
</reference>
<feature type="region of interest" description="Disordered" evidence="2">
    <location>
        <begin position="64"/>
        <end position="86"/>
    </location>
</feature>
<dbReference type="Proteomes" id="UP000518316">
    <property type="component" value="Unassembled WGS sequence"/>
</dbReference>
<name>A0A7W3Y8Z1_9LACO</name>
<dbReference type="SMART" id="SM00966">
    <property type="entry name" value="SpoVT_AbrB"/>
    <property type="match status" value="1"/>
</dbReference>
<dbReference type="EMBL" id="JACIVC010000061">
    <property type="protein sequence ID" value="MBB1069972.1"/>
    <property type="molecule type" value="Genomic_DNA"/>
</dbReference>